<accession>A0A392MZQ6</accession>
<organism evidence="5 6">
    <name type="scientific">Trifolium medium</name>
    <dbReference type="NCBI Taxonomy" id="97028"/>
    <lineage>
        <taxon>Eukaryota</taxon>
        <taxon>Viridiplantae</taxon>
        <taxon>Streptophyta</taxon>
        <taxon>Embryophyta</taxon>
        <taxon>Tracheophyta</taxon>
        <taxon>Spermatophyta</taxon>
        <taxon>Magnoliopsida</taxon>
        <taxon>eudicotyledons</taxon>
        <taxon>Gunneridae</taxon>
        <taxon>Pentapetalae</taxon>
        <taxon>rosids</taxon>
        <taxon>fabids</taxon>
        <taxon>Fabales</taxon>
        <taxon>Fabaceae</taxon>
        <taxon>Papilionoideae</taxon>
        <taxon>50 kb inversion clade</taxon>
        <taxon>NPAAA clade</taxon>
        <taxon>Hologalegina</taxon>
        <taxon>IRL clade</taxon>
        <taxon>Trifolieae</taxon>
        <taxon>Trifolium</taxon>
    </lineage>
</organism>
<keyword evidence="1" id="KW-0479">Metal-binding</keyword>
<dbReference type="InterPro" id="IPR011011">
    <property type="entry name" value="Znf_FYVE_PHD"/>
</dbReference>
<keyword evidence="2" id="KW-0863">Zinc-finger</keyword>
<dbReference type="AlphaFoldDB" id="A0A392MZQ6"/>
<evidence type="ECO:0000259" key="4">
    <source>
        <dbReference type="Pfam" id="PF22908"/>
    </source>
</evidence>
<dbReference type="Proteomes" id="UP000265520">
    <property type="component" value="Unassembled WGS sequence"/>
</dbReference>
<comment type="caution">
    <text evidence="5">The sequence shown here is derived from an EMBL/GenBank/DDBJ whole genome shotgun (WGS) entry which is preliminary data.</text>
</comment>
<keyword evidence="6" id="KW-1185">Reference proteome</keyword>
<protein>
    <submittedName>
        <fullName evidence="5">Enhanced downy mildew protein</fullName>
    </submittedName>
</protein>
<dbReference type="InterPro" id="IPR055198">
    <property type="entry name" value="NSD_PHD"/>
</dbReference>
<keyword evidence="3" id="KW-0862">Zinc</keyword>
<name>A0A392MZQ6_9FABA</name>
<dbReference type="Pfam" id="PF22908">
    <property type="entry name" value="PHD_NSD"/>
    <property type="match status" value="1"/>
</dbReference>
<dbReference type="GO" id="GO:0008270">
    <property type="term" value="F:zinc ion binding"/>
    <property type="evidence" value="ECO:0007669"/>
    <property type="project" value="UniProtKB-KW"/>
</dbReference>
<dbReference type="PANTHER" id="PTHR46235">
    <property type="entry name" value="PHD FINGER-CONTAINING PROTEIN DDB_G0268158"/>
    <property type="match status" value="1"/>
</dbReference>
<dbReference type="PANTHER" id="PTHR46235:SF3">
    <property type="entry name" value="PHD FINGER-CONTAINING PROTEIN DDB_G0268158"/>
    <property type="match status" value="1"/>
</dbReference>
<evidence type="ECO:0000256" key="3">
    <source>
        <dbReference type="ARBA" id="ARBA00022833"/>
    </source>
</evidence>
<sequence>MDCSFSSLNQGVFKCASATCGFFYHPQCVTKLLHRVVEDVPPELVSNIAKGEPFTCPAHYCCICKEMENKKEHELHFAVCRRCPKSYHRKCLPRKIAFEDIAEEGIVARAWEGLLPNNRILIYCL</sequence>
<evidence type="ECO:0000313" key="6">
    <source>
        <dbReference type="Proteomes" id="UP000265520"/>
    </source>
</evidence>
<dbReference type="InterPro" id="IPR013083">
    <property type="entry name" value="Znf_RING/FYVE/PHD"/>
</dbReference>
<feature type="domain" description="Histone-lysine N-methyltransferase NSD-like PHD zinc finger" evidence="4">
    <location>
        <begin position="8"/>
        <end position="59"/>
    </location>
</feature>
<reference evidence="5 6" key="1">
    <citation type="journal article" date="2018" name="Front. Plant Sci.">
        <title>Red Clover (Trifolium pratense) and Zigzag Clover (T. medium) - A Picture of Genomic Similarities and Differences.</title>
        <authorList>
            <person name="Dluhosova J."/>
            <person name="Istvanek J."/>
            <person name="Nedelnik J."/>
            <person name="Repkova J."/>
        </authorList>
    </citation>
    <scope>NUCLEOTIDE SEQUENCE [LARGE SCALE GENOMIC DNA]</scope>
    <source>
        <strain evidence="6">cv. 10/8</strain>
        <tissue evidence="5">Leaf</tissue>
    </source>
</reference>
<dbReference type="SUPFAM" id="SSF57903">
    <property type="entry name" value="FYVE/PHD zinc finger"/>
    <property type="match status" value="1"/>
</dbReference>
<evidence type="ECO:0000256" key="1">
    <source>
        <dbReference type="ARBA" id="ARBA00022723"/>
    </source>
</evidence>
<dbReference type="EMBL" id="LXQA010023512">
    <property type="protein sequence ID" value="MCH92812.1"/>
    <property type="molecule type" value="Genomic_DNA"/>
</dbReference>
<evidence type="ECO:0000313" key="5">
    <source>
        <dbReference type="EMBL" id="MCH92812.1"/>
    </source>
</evidence>
<dbReference type="Gene3D" id="3.30.40.10">
    <property type="entry name" value="Zinc/RING finger domain, C3HC4 (zinc finger)"/>
    <property type="match status" value="1"/>
</dbReference>
<proteinExistence type="predicted"/>
<evidence type="ECO:0000256" key="2">
    <source>
        <dbReference type="ARBA" id="ARBA00022771"/>
    </source>
</evidence>